<feature type="transmembrane region" description="Helical" evidence="2">
    <location>
        <begin position="48"/>
        <end position="68"/>
    </location>
</feature>
<reference evidence="4 5" key="1">
    <citation type="submission" date="2024-09" db="EMBL/GenBank/DDBJ databases">
        <authorList>
            <person name="Sun Q."/>
            <person name="Mori K."/>
        </authorList>
    </citation>
    <scope>NUCLEOTIDE SEQUENCE [LARGE SCALE GENOMIC DNA]</scope>
    <source>
        <strain evidence="4 5">TBRC 5777</strain>
    </source>
</reference>
<comment type="caution">
    <text evidence="4">The sequence shown here is derived from an EMBL/GenBank/DDBJ whole genome shotgun (WGS) entry which is preliminary data.</text>
</comment>
<organism evidence="4 5">
    <name type="scientific">Roseomonas elaeocarpi</name>
    <dbReference type="NCBI Taxonomy" id="907779"/>
    <lineage>
        <taxon>Bacteria</taxon>
        <taxon>Pseudomonadati</taxon>
        <taxon>Pseudomonadota</taxon>
        <taxon>Alphaproteobacteria</taxon>
        <taxon>Acetobacterales</taxon>
        <taxon>Roseomonadaceae</taxon>
        <taxon>Roseomonas</taxon>
    </lineage>
</organism>
<dbReference type="SUPFAM" id="SSF48317">
    <property type="entry name" value="Acid phosphatase/Vanadium-dependent haloperoxidase"/>
    <property type="match status" value="1"/>
</dbReference>
<feature type="region of interest" description="Disordered" evidence="1">
    <location>
        <begin position="1"/>
        <end position="27"/>
    </location>
</feature>
<feature type="transmembrane region" description="Helical" evidence="2">
    <location>
        <begin position="134"/>
        <end position="156"/>
    </location>
</feature>
<protein>
    <submittedName>
        <fullName evidence="4">Phosphatase PAP2 family protein</fullName>
    </submittedName>
</protein>
<evidence type="ECO:0000256" key="1">
    <source>
        <dbReference type="SAM" id="MobiDB-lite"/>
    </source>
</evidence>
<feature type="transmembrane region" description="Helical" evidence="2">
    <location>
        <begin position="207"/>
        <end position="227"/>
    </location>
</feature>
<sequence length="267" mass="28567">MSADPWGLTTADPPARALPGPGPSGVPRLPRATVAAVGRVRPERRDTWMAVGGLVLCFGSFAGLGWAVRAGTQFGFDRALLLALRNPADLSDPIGPRWLEEVARDITALGSHTILVAITLAVIGGLLLDGRRRLALLTGFAIGSGMAASALLKLGFERPRPDLVPHAVEVYTASFPSGHALLSALCWLTLAGLVARAQEHRRLRIYVVTLAAVVTALVGMSRIYLGVHWPSDVLAGWCMGVGWSLLWSLIARRLQRRGAVERVRDLP</sequence>
<keyword evidence="2" id="KW-1133">Transmembrane helix</keyword>
<feature type="domain" description="Phosphatidic acid phosphatase type 2/haloperoxidase" evidence="3">
    <location>
        <begin position="135"/>
        <end position="248"/>
    </location>
</feature>
<evidence type="ECO:0000259" key="3">
    <source>
        <dbReference type="SMART" id="SM00014"/>
    </source>
</evidence>
<dbReference type="RefSeq" id="WP_377044556.1">
    <property type="nucleotide sequence ID" value="NZ_JBHLUN010000007.1"/>
</dbReference>
<dbReference type="EMBL" id="JBHLUN010000007">
    <property type="protein sequence ID" value="MFC0408806.1"/>
    <property type="molecule type" value="Genomic_DNA"/>
</dbReference>
<proteinExistence type="predicted"/>
<name>A0ABV6JSV2_9PROT</name>
<dbReference type="Gene3D" id="1.20.144.10">
    <property type="entry name" value="Phosphatidic acid phosphatase type 2/haloperoxidase"/>
    <property type="match status" value="1"/>
</dbReference>
<feature type="transmembrane region" description="Helical" evidence="2">
    <location>
        <begin position="106"/>
        <end position="127"/>
    </location>
</feature>
<evidence type="ECO:0000313" key="4">
    <source>
        <dbReference type="EMBL" id="MFC0408806.1"/>
    </source>
</evidence>
<evidence type="ECO:0000313" key="5">
    <source>
        <dbReference type="Proteomes" id="UP001589865"/>
    </source>
</evidence>
<keyword evidence="2" id="KW-0472">Membrane</keyword>
<dbReference type="PANTHER" id="PTHR14969:SF13">
    <property type="entry name" value="AT30094P"/>
    <property type="match status" value="1"/>
</dbReference>
<feature type="transmembrane region" description="Helical" evidence="2">
    <location>
        <begin position="176"/>
        <end position="195"/>
    </location>
</feature>
<dbReference type="SMART" id="SM00014">
    <property type="entry name" value="acidPPc"/>
    <property type="match status" value="1"/>
</dbReference>
<feature type="transmembrane region" description="Helical" evidence="2">
    <location>
        <begin position="233"/>
        <end position="250"/>
    </location>
</feature>
<keyword evidence="5" id="KW-1185">Reference proteome</keyword>
<dbReference type="InterPro" id="IPR036938">
    <property type="entry name" value="PAP2/HPO_sf"/>
</dbReference>
<accession>A0ABV6JSV2</accession>
<gene>
    <name evidence="4" type="ORF">ACFFGY_11130</name>
</gene>
<dbReference type="PANTHER" id="PTHR14969">
    <property type="entry name" value="SPHINGOSINE-1-PHOSPHATE PHOSPHOHYDROLASE"/>
    <property type="match status" value="1"/>
</dbReference>
<dbReference type="InterPro" id="IPR000326">
    <property type="entry name" value="PAP2/HPO"/>
</dbReference>
<keyword evidence="2" id="KW-0812">Transmembrane</keyword>
<evidence type="ECO:0000256" key="2">
    <source>
        <dbReference type="SAM" id="Phobius"/>
    </source>
</evidence>
<dbReference type="Pfam" id="PF01569">
    <property type="entry name" value="PAP2"/>
    <property type="match status" value="1"/>
</dbReference>
<dbReference type="CDD" id="cd03392">
    <property type="entry name" value="PAP2_like_2"/>
    <property type="match status" value="1"/>
</dbReference>
<dbReference type="Proteomes" id="UP001589865">
    <property type="component" value="Unassembled WGS sequence"/>
</dbReference>